<reference evidence="14" key="1">
    <citation type="submission" date="2012-02" db="EMBL/GenBank/DDBJ databases">
        <authorList>
            <person name="Genoscope - CEA"/>
        </authorList>
    </citation>
    <scope>NUCLEOTIDE SEQUENCE</scope>
    <source>
        <strain evidence="14">S1</strain>
    </source>
</reference>
<name>L8BAQ5_RUBGE</name>
<feature type="site" description="Contributes to substrate recognition" evidence="12">
    <location>
        <position position="110"/>
    </location>
</feature>
<dbReference type="PANTHER" id="PTHR42891:SF1">
    <property type="entry name" value="D-GLYCERO-BETA-D-MANNO-HEPTOSE-1,7-BISPHOSPHATE 7-PHOSPHATASE"/>
    <property type="match status" value="1"/>
</dbReference>
<evidence type="ECO:0000256" key="13">
    <source>
        <dbReference type="PIRSR" id="PIRSR004682-4"/>
    </source>
</evidence>
<feature type="binding site" evidence="13">
    <location>
        <position position="12"/>
    </location>
    <ligand>
        <name>Mg(2+)</name>
        <dbReference type="ChEBI" id="CHEBI:18420"/>
    </ligand>
</feature>
<feature type="site" description="Contributes to substrate recognition" evidence="12">
    <location>
        <position position="109"/>
    </location>
</feature>
<feature type="binding site" evidence="13">
    <location>
        <position position="93"/>
    </location>
    <ligand>
        <name>Zn(2+)</name>
        <dbReference type="ChEBI" id="CHEBI:29105"/>
    </ligand>
</feature>
<feature type="site" description="Stabilizes the phosphoryl group" evidence="12">
    <location>
        <position position="52"/>
    </location>
</feature>
<organism evidence="14">
    <name type="scientific">Rubrivivax gelatinosus S1</name>
    <dbReference type="NCBI Taxonomy" id="1138313"/>
    <lineage>
        <taxon>Bacteria</taxon>
        <taxon>Pseudomonadati</taxon>
        <taxon>Pseudomonadota</taxon>
        <taxon>Betaproteobacteria</taxon>
        <taxon>Burkholderiales</taxon>
        <taxon>Sphaerotilaceae</taxon>
        <taxon>Rubrivivax</taxon>
    </lineage>
</organism>
<sequence length="191" mass="20818">MTGLPALFLDRDGVINVEKRYVHRIEDFEFLPGIFALCTAAQGLGHALVVVTNQAGIARGLYGEDDFRRLTVWMLERFLERDIRISRVYHCPHHPTAGLDAYRHDCFDRKPNPGMLLRARDELGLDLAASSFVGDKDSDMQAGAAAGVGLLLKLQGGPADAEPGAPVARAIEVASLEQASVLFQRHVAARG</sequence>
<dbReference type="CDD" id="cd07503">
    <property type="entry name" value="HAD_HisB-N"/>
    <property type="match status" value="1"/>
</dbReference>
<dbReference type="GO" id="GO:0046872">
    <property type="term" value="F:metal ion binding"/>
    <property type="evidence" value="ECO:0007669"/>
    <property type="project" value="UniProtKB-KW"/>
</dbReference>
<dbReference type="InterPro" id="IPR006543">
    <property type="entry name" value="Histidinol-phos"/>
</dbReference>
<feature type="binding site" evidence="11">
    <location>
        <begin position="52"/>
        <end position="55"/>
    </location>
    <ligand>
        <name>substrate</name>
    </ligand>
</feature>
<protein>
    <recommendedName>
        <fullName evidence="7 9">D,D-heptose 1,7-bisphosphate phosphatase</fullName>
        <ecNumber evidence="9">3.1.3.-</ecNumber>
    </recommendedName>
</protein>
<dbReference type="FunFam" id="3.40.50.1000:FF:000037">
    <property type="entry name" value="D,D-heptose 1,7-bisphosphate phosphatase"/>
    <property type="match status" value="1"/>
</dbReference>
<evidence type="ECO:0000256" key="10">
    <source>
        <dbReference type="PIRSR" id="PIRSR004682-1"/>
    </source>
</evidence>
<keyword evidence="6 9" id="KW-0119">Carbohydrate metabolism</keyword>
<keyword evidence="4 9" id="KW-0378">Hydrolase</keyword>
<dbReference type="InterPro" id="IPR004446">
    <property type="entry name" value="Heptose_bisP_phosphatase"/>
</dbReference>
<dbReference type="InterPro" id="IPR006549">
    <property type="entry name" value="HAD-SF_hydro_IIIA"/>
</dbReference>
<accession>L8BAQ5</accession>
<keyword evidence="13" id="KW-0460">Magnesium</keyword>
<evidence type="ECO:0000256" key="12">
    <source>
        <dbReference type="PIRSR" id="PIRSR004682-3"/>
    </source>
</evidence>
<dbReference type="GO" id="GO:0005737">
    <property type="term" value="C:cytoplasm"/>
    <property type="evidence" value="ECO:0007669"/>
    <property type="project" value="UniProtKB-SubCell"/>
</dbReference>
<dbReference type="GO" id="GO:0016791">
    <property type="term" value="F:phosphatase activity"/>
    <property type="evidence" value="ECO:0007669"/>
    <property type="project" value="InterPro"/>
</dbReference>
<feature type="active site" description="Proton donor" evidence="10">
    <location>
        <position position="12"/>
    </location>
</feature>
<dbReference type="SUPFAM" id="SSF56784">
    <property type="entry name" value="HAD-like"/>
    <property type="match status" value="1"/>
</dbReference>
<feature type="binding site" evidence="11">
    <location>
        <begin position="18"/>
        <end position="21"/>
    </location>
    <ligand>
        <name>substrate</name>
    </ligand>
</feature>
<dbReference type="NCBIfam" id="TIGR00213">
    <property type="entry name" value="GmhB_yaeD"/>
    <property type="match status" value="1"/>
</dbReference>
<dbReference type="PIRSF" id="PIRSF004682">
    <property type="entry name" value="GmhB"/>
    <property type="match status" value="1"/>
</dbReference>
<dbReference type="InterPro" id="IPR023214">
    <property type="entry name" value="HAD_sf"/>
</dbReference>
<feature type="binding site" evidence="11">
    <location>
        <position position="136"/>
    </location>
    <ligand>
        <name>substrate</name>
    </ligand>
</feature>
<dbReference type="EC" id="3.1.3.-" evidence="9"/>
<dbReference type="Pfam" id="PF13242">
    <property type="entry name" value="Hydrolase_like"/>
    <property type="match status" value="1"/>
</dbReference>
<comment type="cofactor">
    <cofactor evidence="13">
        <name>Zn(2+)</name>
        <dbReference type="ChEBI" id="CHEBI:29105"/>
    </cofactor>
</comment>
<feature type="binding site" evidence="13">
    <location>
        <position position="91"/>
    </location>
    <ligand>
        <name>Zn(2+)</name>
        <dbReference type="ChEBI" id="CHEBI:29105"/>
    </ligand>
</feature>
<dbReference type="AlphaFoldDB" id="L8BAQ5"/>
<evidence type="ECO:0000256" key="6">
    <source>
        <dbReference type="ARBA" id="ARBA00023277"/>
    </source>
</evidence>
<evidence type="ECO:0000256" key="5">
    <source>
        <dbReference type="ARBA" id="ARBA00022833"/>
    </source>
</evidence>
<evidence type="ECO:0000256" key="11">
    <source>
        <dbReference type="PIRSR" id="PIRSR004682-2"/>
    </source>
</evidence>
<reference evidence="14" key="2">
    <citation type="submission" date="2013-02" db="EMBL/GenBank/DDBJ databases">
        <title>EmbRS an orphan two-component system to save Rubrivivax gelatinosus from drowning.</title>
        <authorList>
            <person name="Steunou A."/>
            <person name="Liotenberg S."/>
            <person name="Soler M."/>
            <person name="Briandet R."/>
            <person name="Barbe V."/>
            <person name="Astier C."/>
            <person name="Ouchane S."/>
        </authorList>
    </citation>
    <scope>NUCLEOTIDE SEQUENCE</scope>
    <source>
        <strain evidence="14">S1</strain>
    </source>
</reference>
<feature type="binding site" evidence="13">
    <location>
        <position position="106"/>
    </location>
    <ligand>
        <name>Zn(2+)</name>
        <dbReference type="ChEBI" id="CHEBI:29105"/>
    </ligand>
</feature>
<dbReference type="Gene3D" id="3.40.50.1000">
    <property type="entry name" value="HAD superfamily/HAD-like"/>
    <property type="match status" value="1"/>
</dbReference>
<evidence type="ECO:0000256" key="7">
    <source>
        <dbReference type="ARBA" id="ARBA00031828"/>
    </source>
</evidence>
<dbReference type="EMBL" id="FO082879">
    <property type="protein sequence ID" value="CCF78711.1"/>
    <property type="molecule type" value="Genomic_DNA"/>
</dbReference>
<feature type="binding site" evidence="11">
    <location>
        <begin position="10"/>
        <end position="12"/>
    </location>
    <ligand>
        <name>substrate</name>
    </ligand>
</feature>
<comment type="cofactor">
    <cofactor evidence="13">
        <name>Mg(2+)</name>
        <dbReference type="ChEBI" id="CHEBI:18420"/>
    </cofactor>
</comment>
<feature type="binding site" evidence="13">
    <location>
        <position position="136"/>
    </location>
    <ligand>
        <name>Mg(2+)</name>
        <dbReference type="ChEBI" id="CHEBI:18420"/>
    </ligand>
</feature>
<dbReference type="NCBIfam" id="TIGR01662">
    <property type="entry name" value="HAD-SF-IIIA"/>
    <property type="match status" value="1"/>
</dbReference>
<evidence type="ECO:0000256" key="4">
    <source>
        <dbReference type="ARBA" id="ARBA00022801"/>
    </source>
</evidence>
<gene>
    <name evidence="14" type="ORF">RGS1_10416</name>
</gene>
<evidence type="ECO:0000256" key="3">
    <source>
        <dbReference type="ARBA" id="ARBA00022723"/>
    </source>
</evidence>
<dbReference type="PANTHER" id="PTHR42891">
    <property type="entry name" value="D-GLYCERO-BETA-D-MANNO-HEPTOSE-1,7-BISPHOSPHATE 7-PHOSPHATASE"/>
    <property type="match status" value="1"/>
</dbReference>
<evidence type="ECO:0000256" key="8">
    <source>
        <dbReference type="ARBA" id="ARBA00061616"/>
    </source>
</evidence>
<dbReference type="NCBIfam" id="TIGR01656">
    <property type="entry name" value="Histidinol-ppas"/>
    <property type="match status" value="1"/>
</dbReference>
<keyword evidence="2 9" id="KW-0963">Cytoplasm</keyword>
<evidence type="ECO:0000313" key="14">
    <source>
        <dbReference type="EMBL" id="CCF78711.1"/>
    </source>
</evidence>
<proteinExistence type="inferred from homology"/>
<feature type="binding site" evidence="11">
    <location>
        <begin position="109"/>
        <end position="110"/>
    </location>
    <ligand>
        <name>substrate</name>
    </ligand>
</feature>
<keyword evidence="3 13" id="KW-0479">Metal-binding</keyword>
<comment type="similarity">
    <text evidence="8 9">Belongs to the gmhB family.</text>
</comment>
<keyword evidence="5 13" id="KW-0862">Zinc</keyword>
<comment type="subcellular location">
    <subcellularLocation>
        <location evidence="1 9">Cytoplasm</location>
    </subcellularLocation>
</comment>
<evidence type="ECO:0000256" key="1">
    <source>
        <dbReference type="ARBA" id="ARBA00004496"/>
    </source>
</evidence>
<feature type="binding site" evidence="13">
    <location>
        <position position="10"/>
    </location>
    <ligand>
        <name>Mg(2+)</name>
        <dbReference type="ChEBI" id="CHEBI:18420"/>
    </ligand>
</feature>
<evidence type="ECO:0000256" key="2">
    <source>
        <dbReference type="ARBA" id="ARBA00022490"/>
    </source>
</evidence>
<dbReference type="GO" id="GO:0005975">
    <property type="term" value="P:carbohydrate metabolic process"/>
    <property type="evidence" value="ECO:0007669"/>
    <property type="project" value="InterPro"/>
</dbReference>
<dbReference type="InterPro" id="IPR036412">
    <property type="entry name" value="HAD-like_sf"/>
</dbReference>
<feature type="binding site" evidence="13">
    <location>
        <position position="135"/>
    </location>
    <ligand>
        <name>Mg(2+)</name>
        <dbReference type="ChEBI" id="CHEBI:18420"/>
    </ligand>
</feature>
<evidence type="ECO:0000256" key="9">
    <source>
        <dbReference type="PIRNR" id="PIRNR004682"/>
    </source>
</evidence>
<feature type="active site" description="Nucleophile" evidence="10">
    <location>
        <position position="10"/>
    </location>
</feature>